<feature type="compositionally biased region" description="Low complexity" evidence="9">
    <location>
        <begin position="249"/>
        <end position="261"/>
    </location>
</feature>
<organism evidence="11 12">
    <name type="scientific">Nocardiopsis mangrovi</name>
    <dbReference type="NCBI Taxonomy" id="1179818"/>
    <lineage>
        <taxon>Bacteria</taxon>
        <taxon>Bacillati</taxon>
        <taxon>Actinomycetota</taxon>
        <taxon>Actinomycetes</taxon>
        <taxon>Streptosporangiales</taxon>
        <taxon>Nocardiopsidaceae</taxon>
        <taxon>Nocardiopsis</taxon>
    </lineage>
</organism>
<feature type="binding site" evidence="8">
    <location>
        <position position="587"/>
    </location>
    <ligand>
        <name>Zn(2+)</name>
        <dbReference type="ChEBI" id="CHEBI:29105"/>
        <label>2</label>
    </ligand>
</feature>
<dbReference type="InterPro" id="IPR041222">
    <property type="entry name" value="PriA_3primeBD"/>
</dbReference>
<evidence type="ECO:0000256" key="8">
    <source>
        <dbReference type="HAMAP-Rule" id="MF_00983"/>
    </source>
</evidence>
<dbReference type="InterPro" id="IPR042115">
    <property type="entry name" value="PriA_3primeBD_sf"/>
</dbReference>
<dbReference type="EMBL" id="JBHSFQ010000004">
    <property type="protein sequence ID" value="MFC4561482.1"/>
    <property type="molecule type" value="Genomic_DNA"/>
</dbReference>
<evidence type="ECO:0000256" key="7">
    <source>
        <dbReference type="ARBA" id="ARBA00023125"/>
    </source>
</evidence>
<evidence type="ECO:0000256" key="1">
    <source>
        <dbReference type="ARBA" id="ARBA00022515"/>
    </source>
</evidence>
<reference evidence="12" key="1">
    <citation type="journal article" date="2019" name="Int. J. Syst. Evol. Microbiol.">
        <title>The Global Catalogue of Microorganisms (GCM) 10K type strain sequencing project: providing services to taxonomists for standard genome sequencing and annotation.</title>
        <authorList>
            <consortium name="The Broad Institute Genomics Platform"/>
            <consortium name="The Broad Institute Genome Sequencing Center for Infectious Disease"/>
            <person name="Wu L."/>
            <person name="Ma J."/>
        </authorList>
    </citation>
    <scope>NUCLEOTIDE SEQUENCE [LARGE SCALE GENOMIC DNA]</scope>
    <source>
        <strain evidence="12">XZYJ18</strain>
    </source>
</reference>
<dbReference type="Gene3D" id="3.40.50.300">
    <property type="entry name" value="P-loop containing nucleotide triphosphate hydrolases"/>
    <property type="match status" value="1"/>
</dbReference>
<feature type="binding site" evidence="8">
    <location>
        <position position="575"/>
    </location>
    <ligand>
        <name>Zn(2+)</name>
        <dbReference type="ChEBI" id="CHEBI:29105"/>
        <label>1</label>
    </ligand>
</feature>
<comment type="caution">
    <text evidence="8">As this protein does not have any detectable helicase domains, it probably does not have helicase activity.</text>
</comment>
<comment type="similarity">
    <text evidence="8">Belongs to the helicase family. PriA subfamily.</text>
</comment>
<keyword evidence="2 8" id="KW-0235">DNA replication</keyword>
<keyword evidence="1 8" id="KW-0639">Primosome</keyword>
<comment type="cofactor">
    <cofactor evidence="8">
        <name>Zn(2+)</name>
        <dbReference type="ChEBI" id="CHEBI:29105"/>
    </cofactor>
    <text evidence="8">Binds 2 zinc ions per subunit.</text>
</comment>
<evidence type="ECO:0000256" key="6">
    <source>
        <dbReference type="ARBA" id="ARBA00022840"/>
    </source>
</evidence>
<feature type="binding site" evidence="8">
    <location>
        <position position="602"/>
    </location>
    <ligand>
        <name>Zn(2+)</name>
        <dbReference type="ChEBI" id="CHEBI:29105"/>
        <label>2</label>
    </ligand>
</feature>
<evidence type="ECO:0000313" key="12">
    <source>
        <dbReference type="Proteomes" id="UP001595923"/>
    </source>
</evidence>
<dbReference type="Pfam" id="PF17764">
    <property type="entry name" value="PriA_3primeBD"/>
    <property type="match status" value="1"/>
</dbReference>
<keyword evidence="4 8" id="KW-0547">Nucleotide-binding</keyword>
<comment type="function">
    <text evidence="8">Initiates the restart of stalled replication forks, which reloads the replicative helicase on sites other than the origin of replication. Recognizes and binds to abandoned replication forks and remodels them to uncover a helicase loading site. Promotes assembly of the primosome at these replication forks.</text>
</comment>
<dbReference type="Proteomes" id="UP001595923">
    <property type="component" value="Unassembled WGS sequence"/>
</dbReference>
<keyword evidence="5 8" id="KW-0862">Zinc</keyword>
<feature type="compositionally biased region" description="Basic and acidic residues" evidence="9">
    <location>
        <begin position="524"/>
        <end position="536"/>
    </location>
</feature>
<feature type="domain" description="Primosomal protein N' 3' DNA-binding" evidence="10">
    <location>
        <begin position="39"/>
        <end position="138"/>
    </location>
</feature>
<evidence type="ECO:0000256" key="3">
    <source>
        <dbReference type="ARBA" id="ARBA00022723"/>
    </source>
</evidence>
<feature type="region of interest" description="Disordered" evidence="9">
    <location>
        <begin position="516"/>
        <end position="536"/>
    </location>
</feature>
<proteinExistence type="inferred from homology"/>
<dbReference type="PANTHER" id="PTHR30580">
    <property type="entry name" value="PRIMOSOMAL PROTEIN N"/>
    <property type="match status" value="1"/>
</dbReference>
<evidence type="ECO:0000256" key="4">
    <source>
        <dbReference type="ARBA" id="ARBA00022741"/>
    </source>
</evidence>
<feature type="binding site" evidence="8">
    <location>
        <position position="578"/>
    </location>
    <ligand>
        <name>Zn(2+)</name>
        <dbReference type="ChEBI" id="CHEBI:29105"/>
        <label>1</label>
    </ligand>
</feature>
<comment type="caution">
    <text evidence="11">The sequence shown here is derived from an EMBL/GenBank/DDBJ whole genome shotgun (WGS) entry which is preliminary data.</text>
</comment>
<keyword evidence="6 8" id="KW-0067">ATP-binding</keyword>
<dbReference type="InterPro" id="IPR005259">
    <property type="entry name" value="PriA"/>
</dbReference>
<feature type="binding site" evidence="8">
    <location>
        <position position="605"/>
    </location>
    <ligand>
        <name>Zn(2+)</name>
        <dbReference type="ChEBI" id="CHEBI:29105"/>
        <label>2</label>
    </ligand>
</feature>
<keyword evidence="7 8" id="KW-0238">DNA-binding</keyword>
<gene>
    <name evidence="8" type="primary">priA</name>
    <name evidence="11" type="ORF">ACFO4E_06415</name>
</gene>
<evidence type="ECO:0000256" key="5">
    <source>
        <dbReference type="ARBA" id="ARBA00022833"/>
    </source>
</evidence>
<evidence type="ECO:0000259" key="10">
    <source>
        <dbReference type="Pfam" id="PF17764"/>
    </source>
</evidence>
<keyword evidence="12" id="KW-1185">Reference proteome</keyword>
<dbReference type="Gene3D" id="3.40.1440.60">
    <property type="entry name" value="PriA, 3(prime) DNA-binding domain"/>
    <property type="match status" value="1"/>
</dbReference>
<dbReference type="HAMAP" id="MF_00983">
    <property type="entry name" value="PriA"/>
    <property type="match status" value="1"/>
</dbReference>
<feature type="binding site" evidence="8">
    <location>
        <position position="617"/>
    </location>
    <ligand>
        <name>Zn(2+)</name>
        <dbReference type="ChEBI" id="CHEBI:29105"/>
        <label>1</label>
    </ligand>
</feature>
<protein>
    <recommendedName>
        <fullName evidence="8">Probable replication restart protein PriA</fullName>
    </recommendedName>
    <alternativeName>
        <fullName evidence="8">Putative ATP-dependent DNA helicase PriA</fullName>
    </alternativeName>
</protein>
<feature type="binding site" evidence="8">
    <location>
        <position position="584"/>
    </location>
    <ligand>
        <name>Zn(2+)</name>
        <dbReference type="ChEBI" id="CHEBI:29105"/>
        <label>2</label>
    </ligand>
</feature>
<evidence type="ECO:0000313" key="11">
    <source>
        <dbReference type="EMBL" id="MFC4561482.1"/>
    </source>
</evidence>
<feature type="binding site" evidence="8">
    <location>
        <position position="614"/>
    </location>
    <ligand>
        <name>Zn(2+)</name>
        <dbReference type="ChEBI" id="CHEBI:29105"/>
        <label>1</label>
    </ligand>
</feature>
<comment type="subunit">
    <text evidence="8">Component of the replication restart primosome.</text>
</comment>
<feature type="region of interest" description="Disordered" evidence="9">
    <location>
        <begin position="173"/>
        <end position="330"/>
    </location>
</feature>
<name>A0ABV9DRY1_9ACTN</name>
<accession>A0ABV9DRY1</accession>
<keyword evidence="3 8" id="KW-0479">Metal-binding</keyword>
<evidence type="ECO:0000256" key="9">
    <source>
        <dbReference type="SAM" id="MobiDB-lite"/>
    </source>
</evidence>
<sequence length="847" mass="87683">MSERSDPGHGMLFDLPRAAVAAWKPPEKRRPAAELPVARVVVDTPLPHLDRPFDYHVPESMHESAVPGCRVRVPFSGQVLSGYLLERADTTDFQGQLAYLRDVVSPEPVLTPEIRELARAVADRYAGTLNDVLRLAIPPRHARVEQEAAKAAEAARAAAAATDAAVEAVAEAVEDPTGNDASGAETSGHEDGDGPSPPSAAHSETSGIASGAPAADPGVGGSAAEDVSPEGAGAAATRLLADPPEPGRTETAPPGPASGTGAPPPQVGDGETPSTATGNAGTPPAETVDPAIGVESEPLGPASPEADAVPAPSVDTISPDVPSAEASGAAPWADYPAGPSFLDALRSGQAPRAVWRALPGPAWADAIAAAVAVTLDAGRGAVVVVPDGRDVATVDAALTARLGADRHVALTAELGPTKRYRRWLALLRGEIGAVVGTRAATFAPVHDLGLVVLWDDGADVHSEPRAPYPHARTVLSMRAHRAGAAALIGGFTTTAEGAQLVESGWAHPIAADRETLRRRAPRVRSTDDDSELSRDEAARTARIPSLALRVARAAAAKGPVLIQVPRRGYIASLACSSCREPARCESCQGPLALRSAHAMPYCRWCGRISGGWACGSCGGTRLRAGVVGARRTAEELGRAFPSLKVRTSGRDDVLTRVDGRPALVVATPGAEPVADGGYTAAVLLDGWALLGRADLRAGEEALRRWLNAAALVRAADDGGEVVVVADANVPATQALIRWDPGVFAERELADRRELGFPPAVAMASVTGGAPHVRELLDALRLPDSAELLGPVPVPQGGEDDRTERALLRVPRSHIRGLTAALKAAASARSARKDEHLTQVRMDPLEVV</sequence>
<dbReference type="InterPro" id="IPR027417">
    <property type="entry name" value="P-loop_NTPase"/>
</dbReference>
<evidence type="ECO:0000256" key="2">
    <source>
        <dbReference type="ARBA" id="ARBA00022705"/>
    </source>
</evidence>
<dbReference type="PANTHER" id="PTHR30580:SF0">
    <property type="entry name" value="PRIMOSOMAL PROTEIN N"/>
    <property type="match status" value="1"/>
</dbReference>